<protein>
    <submittedName>
        <fullName evidence="1">Uncharacterized protein</fullName>
    </submittedName>
</protein>
<organism evidence="1">
    <name type="scientific">viral metagenome</name>
    <dbReference type="NCBI Taxonomy" id="1070528"/>
    <lineage>
        <taxon>unclassified sequences</taxon>
        <taxon>metagenomes</taxon>
        <taxon>organismal metagenomes</taxon>
    </lineage>
</organism>
<name>A0A6C0LZ42_9ZZZZ</name>
<sequence>MNNYDFIQIDTIKRQSKLFAPTNIKPLHKLQLSTFLNKLDKSNKEYETNENRANISKKQLEMINTLK</sequence>
<proteinExistence type="predicted"/>
<reference evidence="1" key="1">
    <citation type="journal article" date="2020" name="Nature">
        <title>Giant virus diversity and host interactions through global metagenomics.</title>
        <authorList>
            <person name="Schulz F."/>
            <person name="Roux S."/>
            <person name="Paez-Espino D."/>
            <person name="Jungbluth S."/>
            <person name="Walsh D.A."/>
            <person name="Denef V.J."/>
            <person name="McMahon K.D."/>
            <person name="Konstantinidis K.T."/>
            <person name="Eloe-Fadrosh E.A."/>
            <person name="Kyrpides N.C."/>
            <person name="Woyke T."/>
        </authorList>
    </citation>
    <scope>NUCLEOTIDE SEQUENCE</scope>
    <source>
        <strain evidence="1">GVMAG-S-1035085-51</strain>
    </source>
</reference>
<dbReference type="AlphaFoldDB" id="A0A6C0LZ42"/>
<accession>A0A6C0LZ42</accession>
<dbReference type="EMBL" id="MN740616">
    <property type="protein sequence ID" value="QHU35937.1"/>
    <property type="molecule type" value="Genomic_DNA"/>
</dbReference>
<evidence type="ECO:0000313" key="1">
    <source>
        <dbReference type="EMBL" id="QHU35937.1"/>
    </source>
</evidence>